<evidence type="ECO:0000259" key="1">
    <source>
        <dbReference type="Pfam" id="PF01863"/>
    </source>
</evidence>
<evidence type="ECO:0000313" key="3">
    <source>
        <dbReference type="Proteomes" id="UP000217561"/>
    </source>
</evidence>
<dbReference type="Gene3D" id="3.30.2010.10">
    <property type="entry name" value="Metalloproteases ('zincins'), catalytic domain"/>
    <property type="match status" value="1"/>
</dbReference>
<dbReference type="InterPro" id="IPR053136">
    <property type="entry name" value="UTP_pyrophosphatase-like"/>
</dbReference>
<sequence length="242" mass="28235">MPTLRYGTTTIEYFIYSHERKNMKIAVDLVNGVVVYAPPSLAEEKIQDLVQQKAPWILSKIKELGEVKEPAAPKEFVSGEKLPYLGRNYKLKVYKEAVPSASFKFHQGKFLAVVPRNWSQEDVQRSLEQKLIDWYKAHGFLKIKERVQRYQQYLGVSPRSVSLRNQQKRWGTCTPEGNIYLNWRILLAPVHVIDYIIVHELAHLAVPEHSDKFWNLIRSVLPDYEAQKEWLRIHGIELHCIG</sequence>
<gene>
    <name evidence="2" type="ORF">CKW00_00340</name>
</gene>
<dbReference type="Proteomes" id="UP000217561">
    <property type="component" value="Unassembled WGS sequence"/>
</dbReference>
<dbReference type="CDD" id="cd07344">
    <property type="entry name" value="M48_yhfN_like"/>
    <property type="match status" value="1"/>
</dbReference>
<dbReference type="Pfam" id="PF01863">
    <property type="entry name" value="YgjP-like"/>
    <property type="match status" value="1"/>
</dbReference>
<organism evidence="2 3">
    <name type="scientific">Salimicrobium humidisoli</name>
    <dbReference type="NCBI Taxonomy" id="2029857"/>
    <lineage>
        <taxon>Bacteria</taxon>
        <taxon>Bacillati</taxon>
        <taxon>Bacillota</taxon>
        <taxon>Bacilli</taxon>
        <taxon>Bacillales</taxon>
        <taxon>Bacillaceae</taxon>
        <taxon>Salimicrobium</taxon>
    </lineage>
</organism>
<dbReference type="InterPro" id="IPR002725">
    <property type="entry name" value="YgjP-like_metallopeptidase"/>
</dbReference>
<name>A0ABX4HXC3_9BACI</name>
<accession>A0ABX4HXC3</accession>
<keyword evidence="3" id="KW-1185">Reference proteome</keyword>
<evidence type="ECO:0000313" key="2">
    <source>
        <dbReference type="EMBL" id="PBB07136.1"/>
    </source>
</evidence>
<reference evidence="2 3" key="1">
    <citation type="submission" date="2017-08" db="EMBL/GenBank/DDBJ databases">
        <title>Salimicrobium alkalisoli sp. nov., isolated from saline alkaline soil.</title>
        <authorList>
            <person name="Zhang G."/>
            <person name="Xiong Q."/>
        </authorList>
    </citation>
    <scope>NUCLEOTIDE SEQUENCE [LARGE SCALE GENOMIC DNA]</scope>
    <source>
        <strain evidence="2 3">WN024</strain>
    </source>
</reference>
<proteinExistence type="predicted"/>
<dbReference type="PANTHER" id="PTHR30399">
    <property type="entry name" value="UNCHARACTERIZED PROTEIN YGJP"/>
    <property type="match status" value="1"/>
</dbReference>
<protein>
    <recommendedName>
        <fullName evidence="1">YgjP-like metallopeptidase domain-containing protein</fullName>
    </recommendedName>
</protein>
<dbReference type="PANTHER" id="PTHR30399:SF1">
    <property type="entry name" value="UTP PYROPHOSPHATASE"/>
    <property type="match status" value="1"/>
</dbReference>
<dbReference type="EMBL" id="NSGH01000001">
    <property type="protein sequence ID" value="PBB07136.1"/>
    <property type="molecule type" value="Genomic_DNA"/>
</dbReference>
<comment type="caution">
    <text evidence="2">The sequence shown here is derived from an EMBL/GenBank/DDBJ whole genome shotgun (WGS) entry which is preliminary data.</text>
</comment>
<feature type="domain" description="YgjP-like metallopeptidase" evidence="1">
    <location>
        <begin position="21"/>
        <end position="232"/>
    </location>
</feature>